<dbReference type="Gene3D" id="2.40.10.10">
    <property type="entry name" value="Trypsin-like serine proteases"/>
    <property type="match status" value="2"/>
</dbReference>
<keyword evidence="4 9" id="KW-0378">Hydrolase</keyword>
<dbReference type="Gene3D" id="3.40.570.10">
    <property type="entry name" value="Extracellular Endonuclease, subunit A"/>
    <property type="match status" value="1"/>
</dbReference>
<dbReference type="GO" id="GO:0046872">
    <property type="term" value="F:metal ion binding"/>
    <property type="evidence" value="ECO:0007669"/>
    <property type="project" value="UniProtKB-KW"/>
</dbReference>
<evidence type="ECO:0000313" key="13">
    <source>
        <dbReference type="EMBL" id="GGF56313.1"/>
    </source>
</evidence>
<feature type="region of interest" description="Disordered" evidence="10">
    <location>
        <begin position="66"/>
        <end position="100"/>
    </location>
</feature>
<keyword evidence="14" id="KW-1185">Reference proteome</keyword>
<evidence type="ECO:0000259" key="12">
    <source>
        <dbReference type="SMART" id="SM00892"/>
    </source>
</evidence>
<keyword evidence="8" id="KW-0479">Metal-binding</keyword>
<dbReference type="InterPro" id="IPR020821">
    <property type="entry name" value="ENPP1-3/EXOG-like_nuc-like"/>
</dbReference>
<dbReference type="InterPro" id="IPR008256">
    <property type="entry name" value="Peptidase_S1B"/>
</dbReference>
<name>A0A917BVK1_9MICO</name>
<dbReference type="GO" id="GO:0004519">
    <property type="term" value="F:endonuclease activity"/>
    <property type="evidence" value="ECO:0007669"/>
    <property type="project" value="TreeGrafter"/>
</dbReference>
<dbReference type="EC" id="3.4.21.-" evidence="9"/>
<dbReference type="GO" id="GO:0006508">
    <property type="term" value="P:proteolysis"/>
    <property type="evidence" value="ECO:0007669"/>
    <property type="project" value="UniProtKB-KW"/>
</dbReference>
<feature type="domain" description="DNA/RNA non-specific endonuclease/pyrophosphatase/phosphodiesterase" evidence="12">
    <location>
        <begin position="520"/>
        <end position="740"/>
    </location>
</feature>
<feature type="domain" description="ENPP1-3/EXOG-like endonuclease/phosphodiesterase" evidence="11">
    <location>
        <begin position="521"/>
        <end position="740"/>
    </location>
</feature>
<proteinExistence type="inferred from homology"/>
<evidence type="ECO:0000256" key="4">
    <source>
        <dbReference type="ARBA" id="ARBA00022801"/>
    </source>
</evidence>
<evidence type="ECO:0000256" key="3">
    <source>
        <dbReference type="ARBA" id="ARBA00022729"/>
    </source>
</evidence>
<feature type="compositionally biased region" description="Low complexity" evidence="10">
    <location>
        <begin position="66"/>
        <end position="79"/>
    </location>
</feature>
<dbReference type="Pfam" id="PF01223">
    <property type="entry name" value="Endonuclease_NS"/>
    <property type="match status" value="1"/>
</dbReference>
<dbReference type="SUPFAM" id="SSF50494">
    <property type="entry name" value="Trypsin-like serine proteases"/>
    <property type="match status" value="1"/>
</dbReference>
<comment type="caution">
    <text evidence="13">The sequence shown here is derived from an EMBL/GenBank/DDBJ whole genome shotgun (WGS) entry which is preliminary data.</text>
</comment>
<keyword evidence="3" id="KW-0732">Signal</keyword>
<dbReference type="Proteomes" id="UP000605670">
    <property type="component" value="Unassembled WGS sequence"/>
</dbReference>
<organism evidence="13 14">
    <name type="scientific">Ornithinimicrobium tianjinense</name>
    <dbReference type="NCBI Taxonomy" id="1195761"/>
    <lineage>
        <taxon>Bacteria</taxon>
        <taxon>Bacillati</taxon>
        <taxon>Actinomycetota</taxon>
        <taxon>Actinomycetes</taxon>
        <taxon>Micrococcales</taxon>
        <taxon>Ornithinimicrobiaceae</taxon>
        <taxon>Ornithinimicrobium</taxon>
    </lineage>
</organism>
<evidence type="ECO:0000256" key="9">
    <source>
        <dbReference type="RuleBase" id="RU004296"/>
    </source>
</evidence>
<feature type="active site" description="Charge relay system" evidence="6">
    <location>
        <position position="301"/>
    </location>
</feature>
<dbReference type="EMBL" id="BMEM01000004">
    <property type="protein sequence ID" value="GGF56313.1"/>
    <property type="molecule type" value="Genomic_DNA"/>
</dbReference>
<evidence type="ECO:0000259" key="11">
    <source>
        <dbReference type="SMART" id="SM00477"/>
    </source>
</evidence>
<keyword evidence="5 9" id="KW-0720">Serine protease</keyword>
<evidence type="ECO:0000256" key="5">
    <source>
        <dbReference type="ARBA" id="ARBA00022825"/>
    </source>
</evidence>
<reference evidence="13" key="2">
    <citation type="submission" date="2020-09" db="EMBL/GenBank/DDBJ databases">
        <authorList>
            <person name="Sun Q."/>
            <person name="Zhou Y."/>
        </authorList>
    </citation>
    <scope>NUCLEOTIDE SEQUENCE</scope>
    <source>
        <strain evidence="13">CGMCC 1.12160</strain>
    </source>
</reference>
<keyword evidence="2 9" id="KW-0645">Protease</keyword>
<evidence type="ECO:0000256" key="8">
    <source>
        <dbReference type="PIRSR" id="PIRSR640255-2"/>
    </source>
</evidence>
<evidence type="ECO:0000256" key="1">
    <source>
        <dbReference type="ARBA" id="ARBA00008764"/>
    </source>
</evidence>
<dbReference type="SMART" id="SM00892">
    <property type="entry name" value="Endonuclease_NS"/>
    <property type="match status" value="1"/>
</dbReference>
<dbReference type="InterPro" id="IPR009003">
    <property type="entry name" value="Peptidase_S1_PA"/>
</dbReference>
<feature type="binding site" evidence="8">
    <location>
        <position position="623"/>
    </location>
    <ligand>
        <name>Mg(2+)</name>
        <dbReference type="ChEBI" id="CHEBI:18420"/>
        <note>catalytic</note>
    </ligand>
</feature>
<dbReference type="GO" id="GO:0008236">
    <property type="term" value="F:serine-type peptidase activity"/>
    <property type="evidence" value="ECO:0007669"/>
    <property type="project" value="UniProtKB-KW"/>
</dbReference>
<dbReference type="AlphaFoldDB" id="A0A917BVK1"/>
<gene>
    <name evidence="13" type="ORF">GCM10011366_25240</name>
</gene>
<dbReference type="PRINTS" id="PR00839">
    <property type="entry name" value="V8PROTEASE"/>
</dbReference>
<evidence type="ECO:0000256" key="2">
    <source>
        <dbReference type="ARBA" id="ARBA00022670"/>
    </source>
</evidence>
<comment type="similarity">
    <text evidence="1 9">Belongs to the peptidase S1B family.</text>
</comment>
<accession>A0A917BVK1</accession>
<evidence type="ECO:0000256" key="10">
    <source>
        <dbReference type="SAM" id="MobiDB-lite"/>
    </source>
</evidence>
<evidence type="ECO:0000256" key="6">
    <source>
        <dbReference type="PIRSR" id="PIRSR608256-1"/>
    </source>
</evidence>
<protein>
    <recommendedName>
        <fullName evidence="9">Serine protease</fullName>
        <ecNumber evidence="9">3.4.21.-</ecNumber>
    </recommendedName>
</protein>
<evidence type="ECO:0000313" key="14">
    <source>
        <dbReference type="Proteomes" id="UP000605670"/>
    </source>
</evidence>
<dbReference type="InterPro" id="IPR044929">
    <property type="entry name" value="DNA/RNA_non-sp_Endonuclease_sf"/>
</dbReference>
<dbReference type="SUPFAM" id="SSF54060">
    <property type="entry name" value="His-Me finger endonucleases"/>
    <property type="match status" value="1"/>
</dbReference>
<dbReference type="InterPro" id="IPR001604">
    <property type="entry name" value="Endo_G_ENPP1-like_dom"/>
</dbReference>
<dbReference type="InterPro" id="IPR044925">
    <property type="entry name" value="His-Me_finger_sf"/>
</dbReference>
<evidence type="ECO:0000256" key="7">
    <source>
        <dbReference type="PIRSR" id="PIRSR640255-1"/>
    </source>
</evidence>
<dbReference type="InterPro" id="IPR040255">
    <property type="entry name" value="Non-specific_endonuclease"/>
</dbReference>
<reference evidence="13" key="1">
    <citation type="journal article" date="2014" name="Int. J. Syst. Evol. Microbiol.">
        <title>Complete genome sequence of Corynebacterium casei LMG S-19264T (=DSM 44701T), isolated from a smear-ripened cheese.</title>
        <authorList>
            <consortium name="US DOE Joint Genome Institute (JGI-PGF)"/>
            <person name="Walter F."/>
            <person name="Albersmeier A."/>
            <person name="Kalinowski J."/>
            <person name="Ruckert C."/>
        </authorList>
    </citation>
    <scope>NUCLEOTIDE SEQUENCE</scope>
    <source>
        <strain evidence="13">CGMCC 1.12160</strain>
    </source>
</reference>
<feature type="active site" description="Proton acceptor" evidence="7">
    <location>
        <position position="587"/>
    </location>
</feature>
<feature type="region of interest" description="Disordered" evidence="10">
    <location>
        <begin position="22"/>
        <end position="47"/>
    </location>
</feature>
<dbReference type="SMART" id="SM00477">
    <property type="entry name" value="NUC"/>
    <property type="match status" value="1"/>
</dbReference>
<dbReference type="InterPro" id="IPR043504">
    <property type="entry name" value="Peptidase_S1_PA_chymotrypsin"/>
</dbReference>
<dbReference type="PANTHER" id="PTHR13966">
    <property type="entry name" value="ENDONUCLEASE RELATED"/>
    <property type="match status" value="1"/>
</dbReference>
<sequence>MKTPYPGDQVLDIDQALAAATRYEKKLPEASADPAPPADPQSRRRKKYVLESLSAERARAIVAEAEAHPSGPEPVAAAPAPGPAPTAEPTTVPPSEGPSPVIVVPPATVLAETPTTAQDTLSTLAQERIIGSSDLQDINYLELAVAVARAVCRIRIGAGAGTGFLVGPGLVMTNNHVIRSADAALTAEAQFDYQENASGELLPVQSFRFDPARFFVTDPVLDFTVVAVQPTSGRGVPVSGYPWVQLIATLGKAEAGEPVNIVQHPRGGLKQVALRSNDVILIPSGKSDFLYYTTDTEPGSSGSPCFNDQWELIALHHSGVPRTDGDRILRRDGTPWDQAVDDPGLIDWIANEGARVSAIVASLRAMDLAQLPADLREEMLTATPPNPVELARRGAPGPERMPSPSTVVAAGAGAGAGVAVPGPGGSVSFTVPLTVTVSLGTAAAPGGALPLGAAGASTDLPPDSTLQEVAVDADWGGRRGYDPGFLGIRVPLPRLSRAMKARSVVVPERFRVGRDRHVLAYHHFSLAMNSERRFAWYSAANVDGQARPDLPRRRDRWFVDPRIDDPRAPVHQLGEDLYAAKNTDRGHLTRYADVAWGTVEEAMAAAADSFHFTNACLQLDGFNQRTARWQGIEQFLLERKATAEQRRISVATGPVFRASDPAYRNDHMDAPARIPLAFWKVCALVRPDGTLSATAFVLDQQDITGLPGFEATLDVATVQTTVAAVEELTGLTFPVLRDHDHLAAGGDPGTLEVSGRRVIPIRAYDDIMI</sequence>
<feature type="active site" description="Charge relay system" evidence="6">
    <location>
        <position position="222"/>
    </location>
</feature>
<feature type="active site" description="Charge relay system" evidence="6">
    <location>
        <position position="176"/>
    </location>
</feature>
<dbReference type="RefSeq" id="WP_188431317.1">
    <property type="nucleotide sequence ID" value="NZ_BAABKH010000014.1"/>
</dbReference>
<feature type="compositionally biased region" description="Pro residues" evidence="10">
    <location>
        <begin position="80"/>
        <end position="97"/>
    </location>
</feature>
<dbReference type="PANTHER" id="PTHR13966:SF5">
    <property type="entry name" value="ENDONUCLEASE G, MITOCHONDRIAL"/>
    <property type="match status" value="1"/>
</dbReference>
<dbReference type="Pfam" id="PF13365">
    <property type="entry name" value="Trypsin_2"/>
    <property type="match status" value="1"/>
</dbReference>
<dbReference type="GO" id="GO:0003676">
    <property type="term" value="F:nucleic acid binding"/>
    <property type="evidence" value="ECO:0007669"/>
    <property type="project" value="InterPro"/>
</dbReference>